<dbReference type="Proteomes" id="UP000051952">
    <property type="component" value="Unassembled WGS sequence"/>
</dbReference>
<evidence type="ECO:0000259" key="1">
    <source>
        <dbReference type="PROSITE" id="PS51352"/>
    </source>
</evidence>
<name>A0A0S4J513_BODSA</name>
<protein>
    <submittedName>
        <fullName evidence="2">Thioredoxin-like protein, putative</fullName>
    </submittedName>
</protein>
<dbReference type="InterPro" id="IPR012336">
    <property type="entry name" value="Thioredoxin-like_fold"/>
</dbReference>
<reference evidence="3" key="1">
    <citation type="submission" date="2015-09" db="EMBL/GenBank/DDBJ databases">
        <authorList>
            <consortium name="Pathogen Informatics"/>
        </authorList>
    </citation>
    <scope>NUCLEOTIDE SEQUENCE [LARGE SCALE GENOMIC DNA]</scope>
    <source>
        <strain evidence="3">Lake Konstanz</strain>
    </source>
</reference>
<dbReference type="Pfam" id="PF13905">
    <property type="entry name" value="Thioredoxin_8"/>
    <property type="match status" value="1"/>
</dbReference>
<dbReference type="OMA" id="NGKIAWR"/>
<dbReference type="InterPro" id="IPR013766">
    <property type="entry name" value="Thioredoxin_domain"/>
</dbReference>
<dbReference type="OrthoDB" id="241436at2759"/>
<evidence type="ECO:0000313" key="2">
    <source>
        <dbReference type="EMBL" id="CUG25263.1"/>
    </source>
</evidence>
<dbReference type="PROSITE" id="PS51352">
    <property type="entry name" value="THIOREDOXIN_2"/>
    <property type="match status" value="1"/>
</dbReference>
<dbReference type="InterPro" id="IPR036249">
    <property type="entry name" value="Thioredoxin-like_sf"/>
</dbReference>
<sequence length="197" mass="22172">MTDVDVTTYSDEKSIGQVCPSLELLEAVRGDKIDLQPGKVHVLYFFNTFYKGAYGINEELTKLSEKLTEVTFIAISNDAEKEKLEKFLGKTILEENTKEVQRLAVPYIYFDDKKATAKMFCDVSNLGVMSCPMAYIVDKDGKIAWRQQFLQSFTIAQSNFEAQLQHVLAGEEIEVAGPRPVVEVEGESAECDEMSLF</sequence>
<dbReference type="VEuPathDB" id="TriTrypDB:BSAL_76415"/>
<feature type="domain" description="Thioredoxin" evidence="1">
    <location>
        <begin position="13"/>
        <end position="169"/>
    </location>
</feature>
<gene>
    <name evidence="2" type="ORF">BSAL_76415</name>
</gene>
<organism evidence="2 3">
    <name type="scientific">Bodo saltans</name>
    <name type="common">Flagellated protozoan</name>
    <dbReference type="NCBI Taxonomy" id="75058"/>
    <lineage>
        <taxon>Eukaryota</taxon>
        <taxon>Discoba</taxon>
        <taxon>Euglenozoa</taxon>
        <taxon>Kinetoplastea</taxon>
        <taxon>Metakinetoplastina</taxon>
        <taxon>Eubodonida</taxon>
        <taxon>Bodonidae</taxon>
        <taxon>Bodo</taxon>
    </lineage>
</organism>
<proteinExistence type="predicted"/>
<keyword evidence="3" id="KW-1185">Reference proteome</keyword>
<dbReference type="Gene3D" id="3.40.30.10">
    <property type="entry name" value="Glutaredoxin"/>
    <property type="match status" value="1"/>
</dbReference>
<accession>A0A0S4J513</accession>
<dbReference type="AlphaFoldDB" id="A0A0S4J513"/>
<dbReference type="EMBL" id="CYKH01000718">
    <property type="protein sequence ID" value="CUG25263.1"/>
    <property type="molecule type" value="Genomic_DNA"/>
</dbReference>
<dbReference type="SUPFAM" id="SSF52833">
    <property type="entry name" value="Thioredoxin-like"/>
    <property type="match status" value="1"/>
</dbReference>
<evidence type="ECO:0000313" key="3">
    <source>
        <dbReference type="Proteomes" id="UP000051952"/>
    </source>
</evidence>